<evidence type="ECO:0000256" key="1">
    <source>
        <dbReference type="ARBA" id="ARBA00007025"/>
    </source>
</evidence>
<dbReference type="InterPro" id="IPR049730">
    <property type="entry name" value="SNF2/RAD54-like_C"/>
</dbReference>
<keyword evidence="2" id="KW-0547">Nucleotide-binding</keyword>
<evidence type="ECO:0000256" key="5">
    <source>
        <dbReference type="ARBA" id="ARBA00022840"/>
    </source>
</evidence>
<dbReference type="SUPFAM" id="SSF52540">
    <property type="entry name" value="P-loop containing nucleoside triphosphate hydrolases"/>
    <property type="match status" value="2"/>
</dbReference>
<dbReference type="Gene3D" id="3.40.50.300">
    <property type="entry name" value="P-loop containing nucleotide triphosphate hydrolases"/>
    <property type="match status" value="1"/>
</dbReference>
<dbReference type="InterPro" id="IPR013083">
    <property type="entry name" value="Znf_RING/FYVE/PHD"/>
</dbReference>
<dbReference type="InterPro" id="IPR000330">
    <property type="entry name" value="SNF2_N"/>
</dbReference>
<evidence type="ECO:0000313" key="10">
    <source>
        <dbReference type="EMBL" id="KAJ3218761.1"/>
    </source>
</evidence>
<dbReference type="CDD" id="cd18793">
    <property type="entry name" value="SF2_C_SNF"/>
    <property type="match status" value="1"/>
</dbReference>
<dbReference type="InterPro" id="IPR001841">
    <property type="entry name" value="Znf_RING"/>
</dbReference>
<dbReference type="GO" id="GO:0000724">
    <property type="term" value="P:double-strand break repair via homologous recombination"/>
    <property type="evidence" value="ECO:0007669"/>
    <property type="project" value="TreeGrafter"/>
</dbReference>
<dbReference type="GO" id="GO:0016787">
    <property type="term" value="F:hydrolase activity"/>
    <property type="evidence" value="ECO:0007669"/>
    <property type="project" value="UniProtKB-KW"/>
</dbReference>
<evidence type="ECO:0000256" key="3">
    <source>
        <dbReference type="ARBA" id="ARBA00022801"/>
    </source>
</evidence>
<keyword evidence="11" id="KW-1185">Reference proteome</keyword>
<dbReference type="PROSITE" id="PS50089">
    <property type="entry name" value="ZF_RING_2"/>
    <property type="match status" value="1"/>
</dbReference>
<sequence length="485" mass="55799">MLLDEAHTIKNKDSNIGKAVEHLNSIYRWCLTGTLIQNKIDELFSPLRFLKIKPYCEWSEFSYHIKRPFSKKSGMVSATARNKVQTLVKAMCLSRKKTELLDGKPLVVLPERIVNVNVNQFDEDERNFYDVMFKRAQAKFNKFRREGTIMKNYSSVLVLLLRLRQCCCHPSLATVFGDQIVAAAGDIVELEKLLLDGMPNDVVQRVINNNEQMECPVCFDAIDHANGKIIQMCGHCFCNECCDNLLTSTRLCPHCRGNMERDKILTLHSFLKKYNPSALKNEEEYLAKEEVVKKEDELLKKNDWVSSTKIEALISCIKKSMETNADDKIIVFSQFVGFLDLIELPLRKLGIKYVRYDGSMSTKTRSEAVEQLKKDKETRLILISLKCGSLGLNLTCANRVILMDVWWNPAIENQAIDRAHRMGQTKDVYVERIVIQNSIEDRILELQTQKQQLSDGIMGHGEFGNQRQTRLSIDQLMRLFRDQDA</sequence>
<proteinExistence type="inferred from homology"/>
<keyword evidence="6" id="KW-0862">Zinc</keyword>
<organism evidence="10 11">
    <name type="scientific">Clydaea vesicula</name>
    <dbReference type="NCBI Taxonomy" id="447962"/>
    <lineage>
        <taxon>Eukaryota</taxon>
        <taxon>Fungi</taxon>
        <taxon>Fungi incertae sedis</taxon>
        <taxon>Chytridiomycota</taxon>
        <taxon>Chytridiomycota incertae sedis</taxon>
        <taxon>Chytridiomycetes</taxon>
        <taxon>Lobulomycetales</taxon>
        <taxon>Lobulomycetaceae</taxon>
        <taxon>Clydaea</taxon>
    </lineage>
</organism>
<dbReference type="InterPro" id="IPR050628">
    <property type="entry name" value="SNF2_RAD54_helicase_TF"/>
</dbReference>
<evidence type="ECO:0000256" key="2">
    <source>
        <dbReference type="ARBA" id="ARBA00022741"/>
    </source>
</evidence>
<dbReference type="GO" id="GO:0005737">
    <property type="term" value="C:cytoplasm"/>
    <property type="evidence" value="ECO:0007669"/>
    <property type="project" value="TreeGrafter"/>
</dbReference>
<dbReference type="GO" id="GO:0005524">
    <property type="term" value="F:ATP binding"/>
    <property type="evidence" value="ECO:0007669"/>
    <property type="project" value="UniProtKB-KW"/>
</dbReference>
<accession>A0AAD5XVA2</accession>
<keyword evidence="3" id="KW-0378">Hydrolase</keyword>
<dbReference type="InterPro" id="IPR014001">
    <property type="entry name" value="Helicase_ATP-bd"/>
</dbReference>
<evidence type="ECO:0000313" key="11">
    <source>
        <dbReference type="Proteomes" id="UP001211065"/>
    </source>
</evidence>
<dbReference type="Gene3D" id="3.30.40.10">
    <property type="entry name" value="Zinc/RING finger domain, C3HC4 (zinc finger)"/>
    <property type="match status" value="1"/>
</dbReference>
<dbReference type="AlphaFoldDB" id="A0AAD5XVA2"/>
<feature type="domain" description="Helicase C-terminal" evidence="9">
    <location>
        <begin position="309"/>
        <end position="457"/>
    </location>
</feature>
<feature type="domain" description="RING-type" evidence="7">
    <location>
        <begin position="215"/>
        <end position="256"/>
    </location>
</feature>
<dbReference type="SUPFAM" id="SSF57850">
    <property type="entry name" value="RING/U-box"/>
    <property type="match status" value="1"/>
</dbReference>
<evidence type="ECO:0000259" key="8">
    <source>
        <dbReference type="PROSITE" id="PS51192"/>
    </source>
</evidence>
<dbReference type="Pfam" id="PF00176">
    <property type="entry name" value="SNF2-rel_dom"/>
    <property type="match status" value="1"/>
</dbReference>
<evidence type="ECO:0000256" key="4">
    <source>
        <dbReference type="ARBA" id="ARBA00022806"/>
    </source>
</evidence>
<feature type="domain" description="Helicase ATP-binding" evidence="8">
    <location>
        <begin position="1"/>
        <end position="53"/>
    </location>
</feature>
<comment type="caution">
    <text evidence="10">The sequence shown here is derived from an EMBL/GenBank/DDBJ whole genome shotgun (WGS) entry which is preliminary data.</text>
</comment>
<dbReference type="InterPro" id="IPR038718">
    <property type="entry name" value="SNF2-like_sf"/>
</dbReference>
<dbReference type="GO" id="GO:0008094">
    <property type="term" value="F:ATP-dependent activity, acting on DNA"/>
    <property type="evidence" value="ECO:0007669"/>
    <property type="project" value="TreeGrafter"/>
</dbReference>
<dbReference type="PANTHER" id="PTHR45626">
    <property type="entry name" value="TRANSCRIPTION TERMINATION FACTOR 2-RELATED"/>
    <property type="match status" value="1"/>
</dbReference>
<dbReference type="Pfam" id="PF13639">
    <property type="entry name" value="zf-RING_2"/>
    <property type="match status" value="1"/>
</dbReference>
<dbReference type="GO" id="GO:0008270">
    <property type="term" value="F:zinc ion binding"/>
    <property type="evidence" value="ECO:0007669"/>
    <property type="project" value="UniProtKB-KW"/>
</dbReference>
<dbReference type="PROSITE" id="PS51194">
    <property type="entry name" value="HELICASE_CTER"/>
    <property type="match status" value="1"/>
</dbReference>
<name>A0AAD5XVA2_9FUNG</name>
<evidence type="ECO:0000259" key="9">
    <source>
        <dbReference type="PROSITE" id="PS51194"/>
    </source>
</evidence>
<gene>
    <name evidence="10" type="ORF">HK099_004944</name>
</gene>
<keyword evidence="6" id="KW-0863">Zinc-finger</keyword>
<dbReference type="Pfam" id="PF00271">
    <property type="entry name" value="Helicase_C"/>
    <property type="match status" value="1"/>
</dbReference>
<keyword evidence="5" id="KW-0067">ATP-binding</keyword>
<protein>
    <submittedName>
        <fullName evidence="10">Uncharacterized protein</fullName>
    </submittedName>
</protein>
<keyword evidence="4" id="KW-0347">Helicase</keyword>
<dbReference type="Gene3D" id="3.40.50.10810">
    <property type="entry name" value="Tandem AAA-ATPase domain"/>
    <property type="match status" value="1"/>
</dbReference>
<dbReference type="GO" id="GO:0004386">
    <property type="term" value="F:helicase activity"/>
    <property type="evidence" value="ECO:0007669"/>
    <property type="project" value="UniProtKB-KW"/>
</dbReference>
<dbReference type="Proteomes" id="UP001211065">
    <property type="component" value="Unassembled WGS sequence"/>
</dbReference>
<dbReference type="GO" id="GO:0005634">
    <property type="term" value="C:nucleus"/>
    <property type="evidence" value="ECO:0007669"/>
    <property type="project" value="TreeGrafter"/>
</dbReference>
<dbReference type="InterPro" id="IPR001650">
    <property type="entry name" value="Helicase_C-like"/>
</dbReference>
<keyword evidence="6" id="KW-0479">Metal-binding</keyword>
<evidence type="ECO:0000259" key="7">
    <source>
        <dbReference type="PROSITE" id="PS50089"/>
    </source>
</evidence>
<reference evidence="10" key="1">
    <citation type="submission" date="2020-05" db="EMBL/GenBank/DDBJ databases">
        <title>Phylogenomic resolution of chytrid fungi.</title>
        <authorList>
            <person name="Stajich J.E."/>
            <person name="Amses K."/>
            <person name="Simmons R."/>
            <person name="Seto K."/>
            <person name="Myers J."/>
            <person name="Bonds A."/>
            <person name="Quandt C.A."/>
            <person name="Barry K."/>
            <person name="Liu P."/>
            <person name="Grigoriev I."/>
            <person name="Longcore J.E."/>
            <person name="James T.Y."/>
        </authorList>
    </citation>
    <scope>NUCLEOTIDE SEQUENCE</scope>
    <source>
        <strain evidence="10">JEL0476</strain>
    </source>
</reference>
<evidence type="ECO:0000256" key="6">
    <source>
        <dbReference type="PROSITE-ProRule" id="PRU00175"/>
    </source>
</evidence>
<dbReference type="PANTHER" id="PTHR45626:SF16">
    <property type="entry name" value="ATP-DEPENDENT HELICASE ULS1"/>
    <property type="match status" value="1"/>
</dbReference>
<dbReference type="PROSITE" id="PS51192">
    <property type="entry name" value="HELICASE_ATP_BIND_1"/>
    <property type="match status" value="1"/>
</dbReference>
<dbReference type="InterPro" id="IPR027417">
    <property type="entry name" value="P-loop_NTPase"/>
</dbReference>
<dbReference type="EMBL" id="JADGJW010000366">
    <property type="protein sequence ID" value="KAJ3218761.1"/>
    <property type="molecule type" value="Genomic_DNA"/>
</dbReference>
<comment type="similarity">
    <text evidence="1">Belongs to the SNF2/RAD54 helicase family.</text>
</comment>
<dbReference type="SMART" id="SM00490">
    <property type="entry name" value="HELICc"/>
    <property type="match status" value="1"/>
</dbReference>